<comment type="caution">
    <text evidence="2">The sequence shown here is derived from an EMBL/GenBank/DDBJ whole genome shotgun (WGS) entry which is preliminary data.</text>
</comment>
<accession>A0A3M7SKI6</accession>
<proteinExistence type="predicted"/>
<dbReference type="OrthoDB" id="7917939at2759"/>
<keyword evidence="1" id="KW-0732">Signal</keyword>
<reference evidence="2 3" key="1">
    <citation type="journal article" date="2018" name="Sci. Rep.">
        <title>Genomic signatures of local adaptation to the degree of environmental predictability in rotifers.</title>
        <authorList>
            <person name="Franch-Gras L."/>
            <person name="Hahn C."/>
            <person name="Garcia-Roger E.M."/>
            <person name="Carmona M.J."/>
            <person name="Serra M."/>
            <person name="Gomez A."/>
        </authorList>
    </citation>
    <scope>NUCLEOTIDE SEQUENCE [LARGE SCALE GENOMIC DNA]</scope>
    <source>
        <strain evidence="2">HYR1</strain>
    </source>
</reference>
<organism evidence="2 3">
    <name type="scientific">Brachionus plicatilis</name>
    <name type="common">Marine rotifer</name>
    <name type="synonym">Brachionus muelleri</name>
    <dbReference type="NCBI Taxonomy" id="10195"/>
    <lineage>
        <taxon>Eukaryota</taxon>
        <taxon>Metazoa</taxon>
        <taxon>Spiralia</taxon>
        <taxon>Gnathifera</taxon>
        <taxon>Rotifera</taxon>
        <taxon>Eurotatoria</taxon>
        <taxon>Monogononta</taxon>
        <taxon>Pseudotrocha</taxon>
        <taxon>Ploima</taxon>
        <taxon>Brachionidae</taxon>
        <taxon>Brachionus</taxon>
    </lineage>
</organism>
<dbReference type="EMBL" id="REGN01001205">
    <property type="protein sequence ID" value="RNA36293.1"/>
    <property type="molecule type" value="Genomic_DNA"/>
</dbReference>
<evidence type="ECO:0000313" key="3">
    <source>
        <dbReference type="Proteomes" id="UP000276133"/>
    </source>
</evidence>
<feature type="signal peptide" evidence="1">
    <location>
        <begin position="1"/>
        <end position="21"/>
    </location>
</feature>
<dbReference type="Proteomes" id="UP000276133">
    <property type="component" value="Unassembled WGS sequence"/>
</dbReference>
<dbReference type="AlphaFoldDB" id="A0A3M7SKI6"/>
<evidence type="ECO:0000313" key="2">
    <source>
        <dbReference type="EMBL" id="RNA36293.1"/>
    </source>
</evidence>
<sequence>MILKRIFLTLSFLIFMQVLLGITKDWENEKKLINKYCFLNGDWLVLSDIYFFRKQSTFIFIDASLIVVSFLHPTIEKPRFEYSVHPEKSINSNFRINSTKTIRFKKDLLDGTYMLSKIFIWLDQNQSIDTNSRYLLKIENGDSDTVLILRNKLLRNDRKEKKNILICTKIFFNNSQRFGEYRDWIRMNRLFGVDNIQGYKFPGDFEGMLESITLKSVNCIPNLLKSKKTNELSNIDFFYKDPGIWEFYRKMDLINLLLINECYLENMDKYKYVMTVDNFIILNNRNILFTPKENE</sequence>
<feature type="chain" id="PRO_5018013076" evidence="1">
    <location>
        <begin position="22"/>
        <end position="295"/>
    </location>
</feature>
<keyword evidence="3" id="KW-1185">Reference proteome</keyword>
<name>A0A3M7SKI6_BRAPC</name>
<protein>
    <submittedName>
        <fullName evidence="2">Uncharacterized protein</fullName>
    </submittedName>
</protein>
<gene>
    <name evidence="2" type="ORF">BpHYR1_016590</name>
</gene>
<evidence type="ECO:0000256" key="1">
    <source>
        <dbReference type="SAM" id="SignalP"/>
    </source>
</evidence>